<evidence type="ECO:0000256" key="1">
    <source>
        <dbReference type="SAM" id="Phobius"/>
    </source>
</evidence>
<dbReference type="AlphaFoldDB" id="A0A0N9NJH3"/>
<dbReference type="EMBL" id="CP011853">
    <property type="protein sequence ID" value="ALG85771.1"/>
    <property type="molecule type" value="Genomic_DNA"/>
</dbReference>
<dbReference type="PATRIC" id="fig|1136941.3.peg.3347"/>
<proteinExistence type="predicted"/>
<keyword evidence="1" id="KW-1133">Transmembrane helix</keyword>
<keyword evidence="3" id="KW-1185">Reference proteome</keyword>
<accession>A0A0N9NJH3</accession>
<protein>
    <recommendedName>
        <fullName evidence="4">DUF3592 domain-containing protein</fullName>
    </recommendedName>
</protein>
<feature type="transmembrane region" description="Helical" evidence="1">
    <location>
        <begin position="51"/>
        <end position="75"/>
    </location>
</feature>
<reference evidence="2 3" key="2">
    <citation type="journal article" date="2017" name="Int. J. Syst. Evol. Microbiol.">
        <title>Gordonia phthalatica sp. nov., a di-n-butyl phthalate-degrading bacterium isolated from activated sludge.</title>
        <authorList>
            <person name="Jin D."/>
            <person name="Kong X."/>
            <person name="Jia M."/>
            <person name="Yu X."/>
            <person name="Wang X."/>
            <person name="Zhuang X."/>
            <person name="Deng Y."/>
            <person name="Bai Z."/>
        </authorList>
    </citation>
    <scope>NUCLEOTIDE SEQUENCE [LARGE SCALE GENOMIC DNA]</scope>
    <source>
        <strain evidence="2 3">QH-11</strain>
    </source>
</reference>
<gene>
    <name evidence="2" type="ORF">ACH46_16370</name>
</gene>
<name>A0A0N9NJH3_9ACTN</name>
<dbReference type="Proteomes" id="UP000063789">
    <property type="component" value="Chromosome"/>
</dbReference>
<keyword evidence="1" id="KW-0472">Membrane</keyword>
<evidence type="ECO:0008006" key="4">
    <source>
        <dbReference type="Google" id="ProtNLM"/>
    </source>
</evidence>
<evidence type="ECO:0000313" key="2">
    <source>
        <dbReference type="EMBL" id="ALG85771.1"/>
    </source>
</evidence>
<organism evidence="2 3">
    <name type="scientific">Gordonia phthalatica</name>
    <dbReference type="NCBI Taxonomy" id="1136941"/>
    <lineage>
        <taxon>Bacteria</taxon>
        <taxon>Bacillati</taxon>
        <taxon>Actinomycetota</taxon>
        <taxon>Actinomycetes</taxon>
        <taxon>Mycobacteriales</taxon>
        <taxon>Gordoniaceae</taxon>
        <taxon>Gordonia</taxon>
    </lineage>
</organism>
<dbReference type="KEGG" id="goq:ACH46_16370"/>
<evidence type="ECO:0000313" key="3">
    <source>
        <dbReference type="Proteomes" id="UP000063789"/>
    </source>
</evidence>
<reference evidence="3" key="1">
    <citation type="submission" date="2015-06" db="EMBL/GenBank/DDBJ databases">
        <title>Complete genome sequence and metabolic analysis of phthalate degradation pathway in Gordonia sp. QH-11.</title>
        <authorList>
            <person name="Jin D."/>
            <person name="Kong X."/>
            <person name="Bai Z."/>
        </authorList>
    </citation>
    <scope>NUCLEOTIDE SEQUENCE [LARGE SCALE GENOMIC DNA]</scope>
    <source>
        <strain evidence="3">QH-11</strain>
    </source>
</reference>
<keyword evidence="1" id="KW-0812">Transmembrane</keyword>
<dbReference type="STRING" id="1136941.ACH46_16370"/>
<sequence>MLVEPQWPSYAALALYGLTVLAAFVLARDAVDRFGRGFGDSDSALHTWLPFLGIVAGAAAMLLCHFAALGVAALIRRRLRTVGTVSDGTVHEISADLRKPPRGPERLVVTVTVWFSDDPKNPYPSDRAHAALMRYFTFRPRDTAQSDAFRDRYRIGTAVRVYLGRRRILYTTDLDPTRLAWFQPW</sequence>